<keyword evidence="1" id="KW-0238">DNA-binding</keyword>
<dbReference type="PANTHER" id="PTHR38479">
    <property type="entry name" value="LMO0824 PROTEIN"/>
    <property type="match status" value="1"/>
</dbReference>
<dbReference type="RefSeq" id="WP_187244853.1">
    <property type="nucleotide sequence ID" value="NZ_BAAAOK010000001.1"/>
</dbReference>
<protein>
    <submittedName>
        <fullName evidence="1">Winged helix DNA-binding domain-containing protein</fullName>
    </submittedName>
</protein>
<dbReference type="EMBL" id="JABVEC010000015">
    <property type="protein sequence ID" value="MBC6467834.1"/>
    <property type="molecule type" value="Genomic_DNA"/>
</dbReference>
<evidence type="ECO:0000313" key="2">
    <source>
        <dbReference type="Proteomes" id="UP000805614"/>
    </source>
</evidence>
<dbReference type="Proteomes" id="UP000805614">
    <property type="component" value="Unassembled WGS sequence"/>
</dbReference>
<accession>A0ABR7LTD3</accession>
<organism evidence="1 2">
    <name type="scientific">Actinomadura alba</name>
    <dbReference type="NCBI Taxonomy" id="406431"/>
    <lineage>
        <taxon>Bacteria</taxon>
        <taxon>Bacillati</taxon>
        <taxon>Actinomycetota</taxon>
        <taxon>Actinomycetes</taxon>
        <taxon>Streptosporangiales</taxon>
        <taxon>Thermomonosporaceae</taxon>
        <taxon>Actinomadura</taxon>
    </lineage>
</organism>
<proteinExistence type="predicted"/>
<keyword evidence="2" id="KW-1185">Reference proteome</keyword>
<dbReference type="Pfam" id="PF06224">
    <property type="entry name" value="AlkZ-like"/>
    <property type="match status" value="1"/>
</dbReference>
<dbReference type="GO" id="GO:0003677">
    <property type="term" value="F:DNA binding"/>
    <property type="evidence" value="ECO:0007669"/>
    <property type="project" value="UniProtKB-KW"/>
</dbReference>
<dbReference type="InterPro" id="IPR009351">
    <property type="entry name" value="AlkZ-like"/>
</dbReference>
<sequence>MDISDVSRPSRRKNTGRRVTRRALGRATLARQLLLSRSRAPVLEAVERLVGLQAQTPHTWYLGLAVRLEGIRPADVADLLVQRRLVRIALMRSTIHLVTARDCLELRPLVQPVIERGLRGNFGRDLLGLDVGELAKAGRELVEERPLTPTRLGGLLAGQEGVGWAGRDPASLAQAIRALVPLVQVPPRGVWGSSGPIAHTSAEAWLGGPLAAEPSIDDMVLRYLGAFGPATVKDVQTWSGLTRLREVVDRLRPRLATFLDEEGHELFDLPDAPRPDADAPAPPRLLYDFDNLLLSHADRSRFITDAYHEQAYGRHGPMPNVVLVDGLTAGDWKITRDGGGTILTIRPYGRFSPADVDALTDEGARMLAFAAADADAHDVRIVPGRWPHT</sequence>
<comment type="caution">
    <text evidence="1">The sequence shown here is derived from an EMBL/GenBank/DDBJ whole genome shotgun (WGS) entry which is preliminary data.</text>
</comment>
<dbReference type="PANTHER" id="PTHR38479:SF2">
    <property type="entry name" value="WINGED HELIX DNA-BINDING DOMAIN-CONTAINING PROTEIN"/>
    <property type="match status" value="1"/>
</dbReference>
<name>A0ABR7LTD3_9ACTN</name>
<evidence type="ECO:0000313" key="1">
    <source>
        <dbReference type="EMBL" id="MBC6467834.1"/>
    </source>
</evidence>
<gene>
    <name evidence="1" type="ORF">HKK74_20385</name>
</gene>
<reference evidence="1 2" key="1">
    <citation type="submission" date="2020-06" db="EMBL/GenBank/DDBJ databases">
        <title>Actinomadura xiongansis sp. nov., isolated from soil of Baiyangdian.</title>
        <authorList>
            <person name="Zhang X."/>
        </authorList>
    </citation>
    <scope>NUCLEOTIDE SEQUENCE [LARGE SCALE GENOMIC DNA]</scope>
    <source>
        <strain evidence="1 2">HBUM206468</strain>
    </source>
</reference>